<comment type="similarity">
    <text evidence="1">Belongs to the peptidase C40 family.</text>
</comment>
<dbReference type="SUPFAM" id="SSF54001">
    <property type="entry name" value="Cysteine proteinases"/>
    <property type="match status" value="1"/>
</dbReference>
<dbReference type="PROSITE" id="PS51935">
    <property type="entry name" value="NLPC_P60"/>
    <property type="match status" value="1"/>
</dbReference>
<evidence type="ECO:0000256" key="2">
    <source>
        <dbReference type="ARBA" id="ARBA00022670"/>
    </source>
</evidence>
<dbReference type="Proteomes" id="UP001597601">
    <property type="component" value="Unassembled WGS sequence"/>
</dbReference>
<evidence type="ECO:0000313" key="6">
    <source>
        <dbReference type="EMBL" id="MFD2866824.1"/>
    </source>
</evidence>
<dbReference type="PROSITE" id="PS51257">
    <property type="entry name" value="PROKAR_LIPOPROTEIN"/>
    <property type="match status" value="1"/>
</dbReference>
<accession>A0ABW5XV34</accession>
<dbReference type="PANTHER" id="PTHR47053:SF1">
    <property type="entry name" value="MUREIN DD-ENDOPEPTIDASE MEPH-RELATED"/>
    <property type="match status" value="1"/>
</dbReference>
<reference evidence="7" key="1">
    <citation type="journal article" date="2019" name="Int. J. Syst. Evol. Microbiol.">
        <title>The Global Catalogue of Microorganisms (GCM) 10K type strain sequencing project: providing services to taxonomists for standard genome sequencing and annotation.</title>
        <authorList>
            <consortium name="The Broad Institute Genomics Platform"/>
            <consortium name="The Broad Institute Genome Sequencing Center for Infectious Disease"/>
            <person name="Wu L."/>
            <person name="Ma J."/>
        </authorList>
    </citation>
    <scope>NUCLEOTIDE SEQUENCE [LARGE SCALE GENOMIC DNA]</scope>
    <source>
        <strain evidence="7">KCTC 52232</strain>
    </source>
</reference>
<feature type="domain" description="NlpC/P60" evidence="5">
    <location>
        <begin position="83"/>
        <end position="213"/>
    </location>
</feature>
<keyword evidence="2" id="KW-0645">Protease</keyword>
<protein>
    <submittedName>
        <fullName evidence="6">C40 family peptidase</fullName>
    </submittedName>
</protein>
<evidence type="ECO:0000313" key="7">
    <source>
        <dbReference type="Proteomes" id="UP001597601"/>
    </source>
</evidence>
<gene>
    <name evidence="6" type="ORF">ACFSYC_19160</name>
</gene>
<dbReference type="PANTHER" id="PTHR47053">
    <property type="entry name" value="MUREIN DD-ENDOPEPTIDASE MEPH-RELATED"/>
    <property type="match status" value="1"/>
</dbReference>
<dbReference type="InterPro" id="IPR051202">
    <property type="entry name" value="Peptidase_C40"/>
</dbReference>
<evidence type="ECO:0000256" key="3">
    <source>
        <dbReference type="ARBA" id="ARBA00022801"/>
    </source>
</evidence>
<evidence type="ECO:0000259" key="5">
    <source>
        <dbReference type="PROSITE" id="PS51935"/>
    </source>
</evidence>
<keyword evidence="7" id="KW-1185">Reference proteome</keyword>
<evidence type="ECO:0000256" key="1">
    <source>
        <dbReference type="ARBA" id="ARBA00007074"/>
    </source>
</evidence>
<keyword evidence="4" id="KW-0788">Thiol protease</keyword>
<proteinExistence type="inferred from homology"/>
<dbReference type="Gene3D" id="3.90.1720.10">
    <property type="entry name" value="endopeptidase domain like (from Nostoc punctiforme)"/>
    <property type="match status" value="1"/>
</dbReference>
<evidence type="ECO:0000256" key="4">
    <source>
        <dbReference type="ARBA" id="ARBA00022807"/>
    </source>
</evidence>
<dbReference type="RefSeq" id="WP_377130469.1">
    <property type="nucleotide sequence ID" value="NZ_JBHUON010000037.1"/>
</dbReference>
<keyword evidence="3" id="KW-0378">Hydrolase</keyword>
<comment type="caution">
    <text evidence="6">The sequence shown here is derived from an EMBL/GenBank/DDBJ whole genome shotgun (WGS) entry which is preliminary data.</text>
</comment>
<sequence length="218" mass="23923">MGKTIGQLLGFVGMRLICTVCFLLIVLYSCGSDPANDTTTWTKAQPLPVTDTTAQPVRFTDTTAEAARITDTTRRYFDINTGKTAPDQLIGFARTLTGTPYKYGSTDPKEGFDCSGFITYVFNHFSILVPRSSVDFTHIGRETDLKNAKPGDLILFTGTDSTKRIVGHMGILVTSPKDGLAFIHSTSGKAYGVTETPLNAYYMGRFMKVIRIFGKNDM</sequence>
<dbReference type="InterPro" id="IPR000064">
    <property type="entry name" value="NLP_P60_dom"/>
</dbReference>
<dbReference type="EMBL" id="JBHUON010000037">
    <property type="protein sequence ID" value="MFD2866824.1"/>
    <property type="molecule type" value="Genomic_DNA"/>
</dbReference>
<dbReference type="Pfam" id="PF00877">
    <property type="entry name" value="NLPC_P60"/>
    <property type="match status" value="1"/>
</dbReference>
<dbReference type="InterPro" id="IPR038765">
    <property type="entry name" value="Papain-like_cys_pep_sf"/>
</dbReference>
<organism evidence="6 7">
    <name type="scientific">Mucilaginibacter antarcticus</name>
    <dbReference type="NCBI Taxonomy" id="1855725"/>
    <lineage>
        <taxon>Bacteria</taxon>
        <taxon>Pseudomonadati</taxon>
        <taxon>Bacteroidota</taxon>
        <taxon>Sphingobacteriia</taxon>
        <taxon>Sphingobacteriales</taxon>
        <taxon>Sphingobacteriaceae</taxon>
        <taxon>Mucilaginibacter</taxon>
    </lineage>
</organism>
<name>A0ABW5XV34_9SPHI</name>